<dbReference type="EMBL" id="QZFV01000085">
    <property type="protein sequence ID" value="RJQ84680.1"/>
    <property type="molecule type" value="Genomic_DNA"/>
</dbReference>
<accession>A0A419I3G7</accession>
<reference evidence="1 2" key="1">
    <citation type="submission" date="2018-09" db="EMBL/GenBank/DDBJ databases">
        <title>YIM PH 21725 draft genome.</title>
        <authorList>
            <person name="Miao C."/>
        </authorList>
    </citation>
    <scope>NUCLEOTIDE SEQUENCE [LARGE SCALE GENOMIC DNA]</scope>
    <source>
        <strain evidence="2">YIM PH21725</strain>
    </source>
</reference>
<evidence type="ECO:0000313" key="1">
    <source>
        <dbReference type="EMBL" id="RJQ84680.1"/>
    </source>
</evidence>
<protein>
    <submittedName>
        <fullName evidence="1">Uncharacterized protein</fullName>
    </submittedName>
</protein>
<comment type="caution">
    <text evidence="1">The sequence shown here is derived from an EMBL/GenBank/DDBJ whole genome shotgun (WGS) entry which is preliminary data.</text>
</comment>
<name>A0A419I3G7_9PSEU</name>
<dbReference type="RefSeq" id="WP_120024205.1">
    <property type="nucleotide sequence ID" value="NZ_QZFV01000085.1"/>
</dbReference>
<proteinExistence type="predicted"/>
<keyword evidence="2" id="KW-1185">Reference proteome</keyword>
<dbReference type="AlphaFoldDB" id="A0A419I3G7"/>
<evidence type="ECO:0000313" key="2">
    <source>
        <dbReference type="Proteomes" id="UP000285112"/>
    </source>
</evidence>
<gene>
    <name evidence="1" type="ORF">D5S19_16315</name>
</gene>
<dbReference type="OrthoDB" id="3677501at2"/>
<dbReference type="Proteomes" id="UP000285112">
    <property type="component" value="Unassembled WGS sequence"/>
</dbReference>
<organism evidence="1 2">
    <name type="scientific">Amycolatopsis panacis</name>
    <dbReference type="NCBI Taxonomy" id="2340917"/>
    <lineage>
        <taxon>Bacteria</taxon>
        <taxon>Bacillati</taxon>
        <taxon>Actinomycetota</taxon>
        <taxon>Actinomycetes</taxon>
        <taxon>Pseudonocardiales</taxon>
        <taxon>Pseudonocardiaceae</taxon>
        <taxon>Amycolatopsis</taxon>
    </lineage>
</organism>
<sequence length="266" mass="29492">MTWGAGRWHDLRDYVHHDHYPSVDDDVAFKVTLTVRARVRSRRGQSPPDPLDLIVPAADKVIRPAARRIGGLRCGYLQHRVAGELAELTSKSTKDARISDVYCRVKLDEETAARAREVQRMRHELELDELARQQARARAQFIRDECLADPATARVYTLLERSPRLGELAGVLDGDDLVAQLAQWHEPAMPVLIAQAVIGLLGRLTPKQSYDIVDNFIGVVRGYGAPEVADQLQALNKHPDEGVHREAFPADVVNGAAKHSAAPNVS</sequence>